<reference evidence="2" key="1">
    <citation type="submission" date="2021-01" db="EMBL/GenBank/DDBJ databases">
        <authorList>
            <consortium name="Genoscope - CEA"/>
            <person name="William W."/>
        </authorList>
    </citation>
    <scope>NUCLEOTIDE SEQUENCE</scope>
</reference>
<comment type="caution">
    <text evidence="2">The sequence shown here is derived from an EMBL/GenBank/DDBJ whole genome shotgun (WGS) entry which is preliminary data.</text>
</comment>
<keyword evidence="1" id="KW-1133">Transmembrane helix</keyword>
<protein>
    <submittedName>
        <fullName evidence="2">Uncharacterized protein</fullName>
    </submittedName>
</protein>
<name>A0A8S1XTP1_PAROT</name>
<evidence type="ECO:0000313" key="2">
    <source>
        <dbReference type="EMBL" id="CAD8204649.1"/>
    </source>
</evidence>
<dbReference type="Proteomes" id="UP000683925">
    <property type="component" value="Unassembled WGS sequence"/>
</dbReference>
<feature type="transmembrane region" description="Helical" evidence="1">
    <location>
        <begin position="27"/>
        <end position="52"/>
    </location>
</feature>
<evidence type="ECO:0000313" key="3">
    <source>
        <dbReference type="Proteomes" id="UP000683925"/>
    </source>
</evidence>
<sequence>MNKQSVDHFLNRCLRAKLGRFKMRTQILIINGTILTLLIPSILIAYAINIFFTIPQREILFWTCQNILKLLQLC</sequence>
<gene>
    <name evidence="2" type="ORF">POCTA_138.1.T1330109</name>
</gene>
<accession>A0A8S1XTP1</accession>
<proteinExistence type="predicted"/>
<dbReference type="EMBL" id="CAJJDP010000134">
    <property type="protein sequence ID" value="CAD8204649.1"/>
    <property type="molecule type" value="Genomic_DNA"/>
</dbReference>
<organism evidence="2 3">
    <name type="scientific">Paramecium octaurelia</name>
    <dbReference type="NCBI Taxonomy" id="43137"/>
    <lineage>
        <taxon>Eukaryota</taxon>
        <taxon>Sar</taxon>
        <taxon>Alveolata</taxon>
        <taxon>Ciliophora</taxon>
        <taxon>Intramacronucleata</taxon>
        <taxon>Oligohymenophorea</taxon>
        <taxon>Peniculida</taxon>
        <taxon>Parameciidae</taxon>
        <taxon>Paramecium</taxon>
    </lineage>
</organism>
<dbReference type="AlphaFoldDB" id="A0A8S1XTP1"/>
<keyword evidence="1" id="KW-0812">Transmembrane</keyword>
<keyword evidence="3" id="KW-1185">Reference proteome</keyword>
<evidence type="ECO:0000256" key="1">
    <source>
        <dbReference type="SAM" id="Phobius"/>
    </source>
</evidence>
<keyword evidence="1" id="KW-0472">Membrane</keyword>